<evidence type="ECO:0000313" key="1">
    <source>
        <dbReference type="EMBL" id="GEB86339.1"/>
    </source>
</evidence>
<dbReference type="EMBL" id="BJMV01000012">
    <property type="protein sequence ID" value="GEB86339.1"/>
    <property type="molecule type" value="Genomic_DNA"/>
</dbReference>
<sequence length="115" mass="13135">MKYLYLFLISYFFVFTDFSYAQSPPACEHWPKTMALMSLKNAGITDPSHVNEVATKVALLAYQALPNGIFKEIYDITYFSNDGKHVFEVITSSESSYEECSMSDVTTFLISKRLE</sequence>
<accession>A0A4Y3TY22</accession>
<protein>
    <submittedName>
        <fullName evidence="1">Uncharacterized protein</fullName>
    </submittedName>
</protein>
<organism evidence="1 2">
    <name type="scientific">Acetobacter peroxydans</name>
    <dbReference type="NCBI Taxonomy" id="104098"/>
    <lineage>
        <taxon>Bacteria</taxon>
        <taxon>Pseudomonadati</taxon>
        <taxon>Pseudomonadota</taxon>
        <taxon>Alphaproteobacteria</taxon>
        <taxon>Acetobacterales</taxon>
        <taxon>Acetobacteraceae</taxon>
        <taxon>Acetobacter</taxon>
    </lineage>
</organism>
<dbReference type="Proteomes" id="UP000317730">
    <property type="component" value="Unassembled WGS sequence"/>
</dbReference>
<comment type="caution">
    <text evidence="1">The sequence shown here is derived from an EMBL/GenBank/DDBJ whole genome shotgun (WGS) entry which is preliminary data.</text>
</comment>
<dbReference type="RefSeq" id="WP_141377394.1">
    <property type="nucleotide sequence ID" value="NZ_BAPL01000010.1"/>
</dbReference>
<keyword evidence="2" id="KW-1185">Reference proteome</keyword>
<dbReference type="AlphaFoldDB" id="A0A4Y3TY22"/>
<evidence type="ECO:0000313" key="2">
    <source>
        <dbReference type="Proteomes" id="UP000317730"/>
    </source>
</evidence>
<proteinExistence type="predicted"/>
<name>A0A4Y3TY22_9PROT</name>
<reference evidence="1 2" key="1">
    <citation type="submission" date="2019-06" db="EMBL/GenBank/DDBJ databases">
        <title>Whole genome shotgun sequence of Acetobacter peroxydans NBRC 13755.</title>
        <authorList>
            <person name="Hosoyama A."/>
            <person name="Uohara A."/>
            <person name="Ohji S."/>
            <person name="Ichikawa N."/>
        </authorList>
    </citation>
    <scope>NUCLEOTIDE SEQUENCE [LARGE SCALE GENOMIC DNA]</scope>
    <source>
        <strain evidence="1 2">NBRC 13755</strain>
    </source>
</reference>
<dbReference type="OrthoDB" id="6549770at2"/>
<gene>
    <name evidence="1" type="ORF">APE01nite_21360</name>
</gene>